<accession>A0ACC5R0E1</accession>
<organism evidence="1 2">
    <name type="scientific">Taklimakanibacter albus</name>
    <dbReference type="NCBI Taxonomy" id="2800327"/>
    <lineage>
        <taxon>Bacteria</taxon>
        <taxon>Pseudomonadati</taxon>
        <taxon>Pseudomonadota</taxon>
        <taxon>Alphaproteobacteria</taxon>
        <taxon>Hyphomicrobiales</taxon>
        <taxon>Aestuariivirgaceae</taxon>
        <taxon>Taklimakanibacter</taxon>
    </lineage>
</organism>
<proteinExistence type="predicted"/>
<comment type="caution">
    <text evidence="1">The sequence shown here is derived from an EMBL/GenBank/DDBJ whole genome shotgun (WGS) entry which is preliminary data.</text>
</comment>
<keyword evidence="2" id="KW-1185">Reference proteome</keyword>
<gene>
    <name evidence="1" type="ORF">JHL16_07115</name>
</gene>
<protein>
    <submittedName>
        <fullName evidence="1">DHA2 family efflux MFS transporter permease subunit</fullName>
    </submittedName>
</protein>
<sequence>MTDVSPDRPHAGAATWAGFAAMCLGMFMAILDIQVVVTSLAVIEKALAIGADRMSWIQTAYLIAEIIAIPLTGLFIRALGLKRTFIIALSVFTLASIACAFSFDFTSLIAARVIQGFAGGVLIPLVFAAVFLLFPKSSEALATTIAGMVAVLAPTLGPVVGGWITETTSWHWLFLINVVPGIIALFVAARSFAPETRDISHFKRLDWLSLACLALGLAAFEIALKHAPDDGWLSGTVLGLLAATVILAVFFIRRTLTHDNRIVDISLLRRRNFAAGCVLSFALGAALFGMVYLMPVFLSFVRGHGPLRIGEIMLVTGAAQLLMAPIAVQLEKRVDARLLTVAGFLVFALGLALSMNETTDTDYYEMFWPQVIRGASVMLCLLAPTHIALSQLAPSEIGDGSSLFNMMRNLGGAIGISLIDTVMFTRGPEHADMLTEKLKAGDPATLELFGLTPADVEGGLDSMRLMDLLPDLEKQSLVMAINDAWMLLALITVVGLVALCFVRRVDNSTGPRSGLH</sequence>
<evidence type="ECO:0000313" key="2">
    <source>
        <dbReference type="Proteomes" id="UP000616151"/>
    </source>
</evidence>
<dbReference type="Proteomes" id="UP000616151">
    <property type="component" value="Unassembled WGS sequence"/>
</dbReference>
<evidence type="ECO:0000313" key="1">
    <source>
        <dbReference type="EMBL" id="MBK1866120.1"/>
    </source>
</evidence>
<dbReference type="EMBL" id="JAENHL010000006">
    <property type="protein sequence ID" value="MBK1866120.1"/>
    <property type="molecule type" value="Genomic_DNA"/>
</dbReference>
<name>A0ACC5R0E1_9HYPH</name>
<reference evidence="1" key="1">
    <citation type="submission" date="2021-01" db="EMBL/GenBank/DDBJ databases">
        <authorList>
            <person name="Sun Q."/>
        </authorList>
    </citation>
    <scope>NUCLEOTIDE SEQUENCE</scope>
    <source>
        <strain evidence="1">YIM B02566</strain>
    </source>
</reference>